<dbReference type="EMBL" id="HBII01001646">
    <property type="protein sequence ID" value="CAE0341838.1"/>
    <property type="molecule type" value="Transcribed_RNA"/>
</dbReference>
<dbReference type="InterPro" id="IPR001680">
    <property type="entry name" value="WD40_rpt"/>
</dbReference>
<evidence type="ECO:0000256" key="2">
    <source>
        <dbReference type="ARBA" id="ARBA00004496"/>
    </source>
</evidence>
<keyword evidence="6" id="KW-0969">Cilium</keyword>
<dbReference type="Pfam" id="PF00400">
    <property type="entry name" value="WD40"/>
    <property type="match status" value="2"/>
</dbReference>
<sequence>MLDGSDSGEINALDITREGEHFISGGDDKLVKIWNYDEGICYYHGTGHSGAITKMKFSPDQAFIVSVGSEGAIFIWETPKDVLEAKADKDMPTGPLNDD</sequence>
<evidence type="ECO:0000313" key="10">
    <source>
        <dbReference type="EMBL" id="CAE0341838.1"/>
    </source>
</evidence>
<protein>
    <recommendedName>
        <fullName evidence="8">Cilia- and flagella-associated protein 52</fullName>
    </recommendedName>
</protein>
<dbReference type="InterPro" id="IPR015943">
    <property type="entry name" value="WD40/YVTN_repeat-like_dom_sf"/>
</dbReference>
<keyword evidence="3" id="KW-0963">Cytoplasm</keyword>
<proteinExistence type="inferred from homology"/>
<dbReference type="InterPro" id="IPR050630">
    <property type="entry name" value="WD_repeat_EMAP"/>
</dbReference>
<evidence type="ECO:0000256" key="9">
    <source>
        <dbReference type="PROSITE-ProRule" id="PRU00221"/>
    </source>
</evidence>
<evidence type="ECO:0000256" key="5">
    <source>
        <dbReference type="ARBA" id="ARBA00022737"/>
    </source>
</evidence>
<evidence type="ECO:0000256" key="4">
    <source>
        <dbReference type="ARBA" id="ARBA00022574"/>
    </source>
</evidence>
<dbReference type="PROSITE" id="PS50294">
    <property type="entry name" value="WD_REPEATS_REGION"/>
    <property type="match status" value="1"/>
</dbReference>
<reference evidence="10" key="1">
    <citation type="submission" date="2021-01" db="EMBL/GenBank/DDBJ databases">
        <authorList>
            <person name="Corre E."/>
            <person name="Pelletier E."/>
            <person name="Niang G."/>
            <person name="Scheremetjew M."/>
            <person name="Finn R."/>
            <person name="Kale V."/>
            <person name="Holt S."/>
            <person name="Cochrane G."/>
            <person name="Meng A."/>
            <person name="Brown T."/>
            <person name="Cohen L."/>
        </authorList>
    </citation>
    <scope>NUCLEOTIDE SEQUENCE</scope>
    <source>
        <strain evidence="10">FSP1.4</strain>
    </source>
</reference>
<feature type="repeat" description="WD" evidence="9">
    <location>
        <begin position="45"/>
        <end position="77"/>
    </location>
</feature>
<accession>A0A7S3J1C9</accession>
<comment type="subcellular location">
    <subcellularLocation>
        <location evidence="1">Cell projection</location>
        <location evidence="1">Cilium</location>
        <location evidence="1">Flagellum</location>
    </subcellularLocation>
    <subcellularLocation>
        <location evidence="2">Cytoplasm</location>
    </subcellularLocation>
</comment>
<comment type="similarity">
    <text evidence="7">Belongs to the CFAP52 family.</text>
</comment>
<keyword evidence="4 9" id="KW-0853">WD repeat</keyword>
<keyword evidence="6" id="KW-0966">Cell projection</keyword>
<dbReference type="SMART" id="SM00320">
    <property type="entry name" value="WD40"/>
    <property type="match status" value="2"/>
</dbReference>
<evidence type="ECO:0000256" key="7">
    <source>
        <dbReference type="ARBA" id="ARBA00029456"/>
    </source>
</evidence>
<dbReference type="AlphaFoldDB" id="A0A7S3J1C9"/>
<keyword evidence="6" id="KW-0282">Flagellum</keyword>
<evidence type="ECO:0000256" key="1">
    <source>
        <dbReference type="ARBA" id="ARBA00004230"/>
    </source>
</evidence>
<dbReference type="PROSITE" id="PS50082">
    <property type="entry name" value="WD_REPEATS_2"/>
    <property type="match status" value="2"/>
</dbReference>
<evidence type="ECO:0000256" key="6">
    <source>
        <dbReference type="ARBA" id="ARBA00022846"/>
    </source>
</evidence>
<dbReference type="Gene3D" id="2.130.10.10">
    <property type="entry name" value="YVTN repeat-like/Quinoprotein amine dehydrogenase"/>
    <property type="match status" value="1"/>
</dbReference>
<evidence type="ECO:0000256" key="8">
    <source>
        <dbReference type="ARBA" id="ARBA00029552"/>
    </source>
</evidence>
<dbReference type="GO" id="GO:0031514">
    <property type="term" value="C:motile cilium"/>
    <property type="evidence" value="ECO:0007669"/>
    <property type="project" value="UniProtKB-SubCell"/>
</dbReference>
<feature type="repeat" description="WD" evidence="9">
    <location>
        <begin position="3"/>
        <end position="39"/>
    </location>
</feature>
<organism evidence="10">
    <name type="scientific">Euplotes harpa</name>
    <dbReference type="NCBI Taxonomy" id="151035"/>
    <lineage>
        <taxon>Eukaryota</taxon>
        <taxon>Sar</taxon>
        <taxon>Alveolata</taxon>
        <taxon>Ciliophora</taxon>
        <taxon>Intramacronucleata</taxon>
        <taxon>Spirotrichea</taxon>
        <taxon>Hypotrichia</taxon>
        <taxon>Euplotida</taxon>
        <taxon>Euplotidae</taxon>
        <taxon>Euplotes</taxon>
    </lineage>
</organism>
<keyword evidence="5" id="KW-0677">Repeat</keyword>
<evidence type="ECO:0000256" key="3">
    <source>
        <dbReference type="ARBA" id="ARBA00022490"/>
    </source>
</evidence>
<dbReference type="PANTHER" id="PTHR13720:SF14">
    <property type="entry name" value="CILIA- AND FLAGELLA-ASSOCIATED PROTEIN 52"/>
    <property type="match status" value="1"/>
</dbReference>
<dbReference type="InterPro" id="IPR036322">
    <property type="entry name" value="WD40_repeat_dom_sf"/>
</dbReference>
<gene>
    <name evidence="10" type="ORF">EHAR0213_LOCUS745</name>
</gene>
<dbReference type="SUPFAM" id="SSF50978">
    <property type="entry name" value="WD40 repeat-like"/>
    <property type="match status" value="1"/>
</dbReference>
<dbReference type="PANTHER" id="PTHR13720">
    <property type="entry name" value="WD-40 REPEAT PROTEIN"/>
    <property type="match status" value="1"/>
</dbReference>
<name>A0A7S3J1C9_9SPIT</name>
<dbReference type="GO" id="GO:0005930">
    <property type="term" value="C:axoneme"/>
    <property type="evidence" value="ECO:0007669"/>
    <property type="project" value="UniProtKB-ARBA"/>
</dbReference>